<organism evidence="5">
    <name type="scientific">Corethrella appendiculata</name>
    <dbReference type="NCBI Taxonomy" id="1370023"/>
    <lineage>
        <taxon>Eukaryota</taxon>
        <taxon>Metazoa</taxon>
        <taxon>Ecdysozoa</taxon>
        <taxon>Arthropoda</taxon>
        <taxon>Hexapoda</taxon>
        <taxon>Insecta</taxon>
        <taxon>Pterygota</taxon>
        <taxon>Neoptera</taxon>
        <taxon>Endopterygota</taxon>
        <taxon>Diptera</taxon>
        <taxon>Nematocera</taxon>
        <taxon>Culicoidea</taxon>
        <taxon>Chaoboridae</taxon>
        <taxon>Corethrella</taxon>
    </lineage>
</organism>
<feature type="compositionally biased region" description="Polar residues" evidence="2">
    <location>
        <begin position="693"/>
        <end position="707"/>
    </location>
</feature>
<dbReference type="GO" id="GO:0016197">
    <property type="term" value="P:endosomal transport"/>
    <property type="evidence" value="ECO:0007669"/>
    <property type="project" value="TreeGrafter"/>
</dbReference>
<feature type="compositionally biased region" description="Polar residues" evidence="2">
    <location>
        <begin position="976"/>
        <end position="990"/>
    </location>
</feature>
<dbReference type="SUPFAM" id="SSF47473">
    <property type="entry name" value="EF-hand"/>
    <property type="match status" value="3"/>
</dbReference>
<dbReference type="SMART" id="SM00054">
    <property type="entry name" value="EFh"/>
    <property type="match status" value="4"/>
</dbReference>
<sequence length="1025" mass="114072">EMEKIAGTHIAIYEAYYKQVDPKASGIIQSLDAARFLKKSDLSDVVLSRIWDLSDPRGKGYLDKQGFFTALKLIALAQSGYELSIKNLHIDTTKPPKVGEIPKISTQVKTVSSGHTDWSISPDDKLKYEKLFEGYGPEDGTLPGGKVRGVLMESKLPIETLGKIWDLADQDRDGRLDKYEFIVAMHLVYQALDKRAIPSTLPVQLQRHRLLTPPGRKTSFDAFGSTMGGDSGFVANFPTDIAPPVIPPLPIVPPTAIPPVATIPPLIPTDTAPPMVDWVVTPADKIRYESIFSRSDLDKDGLVSGLEIKDVFLQSGLQQQLLAHIWALSDTNQSGKLRLEEFCLAMWLVERAKKGIDPPQILAANMVPPSLRTTNDILLPQPEPQPQYTNPELQMISNEIEELTKERRLLEAEVQQKEADVRIKSGEVRSLQSELDQLSATLKQLETQKGEAQKRLDDLKNQVNKIREQCQKQEATLKEQESEIEGRRSELQKLKDEEHSLEKQYDESLKEVDKLTHQLQDTQLQISQVKAMVTQIQEYQRQMNDALAMFRNSIETNDTYLITDYSLKIEPEFAEARQALEDKVEEPPKTEEDPFTDDAKSNGFNNDNFATNFNNSFPTKFENTNGFQNSAGGGFDDSFGGDGFNAFNNKQNDPFAGNTSDPFGESQQKTAASHDAGKDEFGCDPFSILHAPTSASQILTPSPSRSNVAPPRPESPSPALPPKKAKQPPPRPAPPRPVMGPPKPAATDAFGDSGFANFDAFDNKAANVNVVDFKEDPFKDYRYEDLSSIKDPFDDDDEGNISEDPFTSSDSNNNPSSTKTTNYKTFADNPLKTEKSTSLFEDPFGLSSNNNVKTDDFFSFKNDSKNTNDKKLFNAFGDDDDFSITNTFTKTSNNNLFESDFSKMETNFANLEIKSSTTGFGDSNFATFDAFTGFSDSTATKVSTNGNEFDAFNNNNNSEKKSSTLNSNNFKLTKFNSSTTNGKSLTKNTPQPTPESLKKFNADYSNPEKYEDDLQAVLRRSEIDK</sequence>
<feature type="domain" description="EH" evidence="3">
    <location>
        <begin position="124"/>
        <end position="205"/>
    </location>
</feature>
<feature type="compositionally biased region" description="Polar residues" evidence="2">
    <location>
        <begin position="657"/>
        <end position="671"/>
    </location>
</feature>
<dbReference type="SUPFAM" id="SSF58100">
    <property type="entry name" value="Bacterial hemolysins"/>
    <property type="match status" value="1"/>
</dbReference>
<feature type="region of interest" description="Disordered" evidence="2">
    <location>
        <begin position="976"/>
        <end position="1025"/>
    </location>
</feature>
<feature type="domain" description="EF-hand" evidence="4">
    <location>
        <begin position="156"/>
        <end position="191"/>
    </location>
</feature>
<evidence type="ECO:0000256" key="1">
    <source>
        <dbReference type="ARBA" id="ARBA00022837"/>
    </source>
</evidence>
<dbReference type="PROSITE" id="PS50222">
    <property type="entry name" value="EF_HAND_2"/>
    <property type="match status" value="2"/>
</dbReference>
<protein>
    <submittedName>
        <fullName evidence="5">Putative epidermal growth factor receptor pathway substrate clone 15</fullName>
    </submittedName>
</protein>
<feature type="compositionally biased region" description="Gly residues" evidence="2">
    <location>
        <begin position="631"/>
        <end position="643"/>
    </location>
</feature>
<evidence type="ECO:0000259" key="4">
    <source>
        <dbReference type="PROSITE" id="PS50222"/>
    </source>
</evidence>
<accession>U5EXZ6</accession>
<dbReference type="Gene3D" id="1.10.287.1490">
    <property type="match status" value="1"/>
</dbReference>
<feature type="domain" description="EF-hand" evidence="4">
    <location>
        <begin position="283"/>
        <end position="318"/>
    </location>
</feature>
<dbReference type="GO" id="GO:0030132">
    <property type="term" value="C:clathrin coat of coated pit"/>
    <property type="evidence" value="ECO:0007669"/>
    <property type="project" value="TreeGrafter"/>
</dbReference>
<dbReference type="PROSITE" id="PS50031">
    <property type="entry name" value="EH"/>
    <property type="match status" value="3"/>
</dbReference>
<dbReference type="Gene3D" id="1.10.238.10">
    <property type="entry name" value="EF-hand"/>
    <property type="match status" value="3"/>
</dbReference>
<evidence type="ECO:0000259" key="3">
    <source>
        <dbReference type="PROSITE" id="PS50031"/>
    </source>
</evidence>
<dbReference type="Pfam" id="PF12763">
    <property type="entry name" value="EH"/>
    <property type="match status" value="3"/>
</dbReference>
<dbReference type="PANTHER" id="PTHR11216:SF176">
    <property type="entry name" value="EPIDERMAL GROWTH FACTOR RECEPTOR PATHWAY SUBSTRATE CLONE 15, ISOFORM A"/>
    <property type="match status" value="1"/>
</dbReference>
<proteinExistence type="evidence at transcript level"/>
<feature type="compositionally biased region" description="Low complexity" evidence="2">
    <location>
        <begin position="807"/>
        <end position="822"/>
    </location>
</feature>
<evidence type="ECO:0000256" key="2">
    <source>
        <dbReference type="SAM" id="MobiDB-lite"/>
    </source>
</evidence>
<feature type="region of interest" description="Disordered" evidence="2">
    <location>
        <begin position="477"/>
        <end position="505"/>
    </location>
</feature>
<feature type="region of interest" description="Disordered" evidence="2">
    <location>
        <begin position="581"/>
        <end position="602"/>
    </location>
</feature>
<dbReference type="InterPro" id="IPR018247">
    <property type="entry name" value="EF_Hand_1_Ca_BS"/>
</dbReference>
<dbReference type="InterPro" id="IPR000261">
    <property type="entry name" value="EH_dom"/>
</dbReference>
<dbReference type="CDD" id="cd00052">
    <property type="entry name" value="EH"/>
    <property type="match status" value="3"/>
</dbReference>
<dbReference type="GO" id="GO:0006897">
    <property type="term" value="P:endocytosis"/>
    <property type="evidence" value="ECO:0007669"/>
    <property type="project" value="TreeGrafter"/>
</dbReference>
<feature type="compositionally biased region" description="Basic and acidic residues" evidence="2">
    <location>
        <begin position="581"/>
        <end position="600"/>
    </location>
</feature>
<evidence type="ECO:0000313" key="5">
    <source>
        <dbReference type="EMBL" id="JAB59188.1"/>
    </source>
</evidence>
<dbReference type="GO" id="GO:0005509">
    <property type="term" value="F:calcium ion binding"/>
    <property type="evidence" value="ECO:0007669"/>
    <property type="project" value="InterPro"/>
</dbReference>
<name>U5EXZ6_9DIPT</name>
<dbReference type="PROSITE" id="PS00018">
    <property type="entry name" value="EF_HAND_1"/>
    <property type="match status" value="2"/>
</dbReference>
<dbReference type="GO" id="GO:0045296">
    <property type="term" value="F:cadherin binding"/>
    <property type="evidence" value="ECO:0007669"/>
    <property type="project" value="TreeGrafter"/>
</dbReference>
<feature type="domain" description="EH" evidence="3">
    <location>
        <begin position="9"/>
        <end position="96"/>
    </location>
</feature>
<feature type="compositionally biased region" description="Basic and acidic residues" evidence="2">
    <location>
        <begin position="996"/>
        <end position="1009"/>
    </location>
</feature>
<dbReference type="AlphaFoldDB" id="U5EXZ6"/>
<feature type="non-terminal residue" evidence="5">
    <location>
        <position position="1"/>
    </location>
</feature>
<dbReference type="PANTHER" id="PTHR11216">
    <property type="entry name" value="EH DOMAIN"/>
    <property type="match status" value="1"/>
</dbReference>
<feature type="region of interest" description="Disordered" evidence="2">
    <location>
        <begin position="628"/>
        <end position="758"/>
    </location>
</feature>
<feature type="region of interest" description="Disordered" evidence="2">
    <location>
        <begin position="788"/>
        <end position="828"/>
    </location>
</feature>
<keyword evidence="1" id="KW-0106">Calcium</keyword>
<feature type="domain" description="EH" evidence="3">
    <location>
        <begin position="284"/>
        <end position="373"/>
    </location>
</feature>
<feature type="compositionally biased region" description="Pro residues" evidence="2">
    <location>
        <begin position="710"/>
        <end position="744"/>
    </location>
</feature>
<reference evidence="5" key="1">
    <citation type="journal article" date="2014" name="Insect Biochem. Mol. Biol.">
        <title>An insight into the sialome of the frog biting fly, Corethrella appendiculata.</title>
        <authorList>
            <person name="Ribeiro J.M.C."/>
            <person name="Chagas A.C."/>
            <person name="Pham V.M."/>
            <person name="Lounibos L.P."/>
            <person name="Calvo E."/>
        </authorList>
    </citation>
    <scope>NUCLEOTIDE SEQUENCE</scope>
    <source>
        <tissue evidence="5">Salivary glands</tissue>
    </source>
</reference>
<dbReference type="SMART" id="SM00027">
    <property type="entry name" value="EH"/>
    <property type="match status" value="3"/>
</dbReference>
<dbReference type="InterPro" id="IPR011992">
    <property type="entry name" value="EF-hand-dom_pair"/>
</dbReference>
<dbReference type="InterPro" id="IPR002048">
    <property type="entry name" value="EF_hand_dom"/>
</dbReference>
<dbReference type="EMBL" id="GANO01000683">
    <property type="protein sequence ID" value="JAB59188.1"/>
    <property type="molecule type" value="mRNA"/>
</dbReference>
<keyword evidence="5" id="KW-0675">Receptor</keyword>